<proteinExistence type="predicted"/>
<evidence type="ECO:0000313" key="3">
    <source>
        <dbReference type="Proteomes" id="UP000008820"/>
    </source>
</evidence>
<keyword evidence="1" id="KW-0732">Signal</keyword>
<evidence type="ECO:0000313" key="2">
    <source>
        <dbReference type="EnsemblMetazoa" id="AAEL024495-PA"/>
    </source>
</evidence>
<dbReference type="AlphaFoldDB" id="A0A6I8U2L6"/>
<reference evidence="2" key="2">
    <citation type="submission" date="2020-05" db="UniProtKB">
        <authorList>
            <consortium name="EnsemblMetazoa"/>
        </authorList>
    </citation>
    <scope>IDENTIFICATION</scope>
    <source>
        <strain evidence="2">LVP_AGWG</strain>
    </source>
</reference>
<feature type="chain" id="PRO_5036386616" evidence="1">
    <location>
        <begin position="23"/>
        <end position="162"/>
    </location>
</feature>
<reference evidence="2 3" key="1">
    <citation type="submission" date="2017-06" db="EMBL/GenBank/DDBJ databases">
        <title>Aedes aegypti genome working group (AGWG) sequencing and assembly.</title>
        <authorList>
            <consortium name="Aedes aegypti Genome Working Group (AGWG)"/>
            <person name="Matthews B.J."/>
        </authorList>
    </citation>
    <scope>NUCLEOTIDE SEQUENCE [LARGE SCALE GENOMIC DNA]</scope>
    <source>
        <strain evidence="2 3">LVP_AGWG</strain>
    </source>
</reference>
<dbReference type="EnsemblMetazoa" id="AAEL024495-RA">
    <property type="protein sequence ID" value="AAEL024495-PA"/>
    <property type="gene ID" value="AAEL024495"/>
</dbReference>
<gene>
    <name evidence="2" type="primary">110679247</name>
</gene>
<protein>
    <submittedName>
        <fullName evidence="2">Uncharacterized protein</fullName>
    </submittedName>
</protein>
<accession>A0A6I8U2L6</accession>
<dbReference type="OrthoDB" id="7733041at2759"/>
<sequence length="162" mass="18214">MFKLAFLAFAVGSILCMSSISAEPNKLQEAMEKLPLAMQGVTKQLGGSMGQIAEMGKKLLGKFSRGQRERSKRSAETSYVITSADKSNYQKVEVKNKDDNDNSLHQNQEAVVCLVKENEVYWLEMVTSALIYVTQEMKKVLNGKVIKQQMPKDMYNRTKSAH</sequence>
<dbReference type="EnsemblMetazoa" id="AAEL024495-RB">
    <property type="protein sequence ID" value="AAEL024495-PB"/>
    <property type="gene ID" value="AAEL024495"/>
</dbReference>
<feature type="signal peptide" evidence="1">
    <location>
        <begin position="1"/>
        <end position="22"/>
    </location>
</feature>
<organism evidence="2 3">
    <name type="scientific">Aedes aegypti</name>
    <name type="common">Yellowfever mosquito</name>
    <name type="synonym">Culex aegypti</name>
    <dbReference type="NCBI Taxonomy" id="7159"/>
    <lineage>
        <taxon>Eukaryota</taxon>
        <taxon>Metazoa</taxon>
        <taxon>Ecdysozoa</taxon>
        <taxon>Arthropoda</taxon>
        <taxon>Hexapoda</taxon>
        <taxon>Insecta</taxon>
        <taxon>Pterygota</taxon>
        <taxon>Neoptera</taxon>
        <taxon>Endopterygota</taxon>
        <taxon>Diptera</taxon>
        <taxon>Nematocera</taxon>
        <taxon>Culicoidea</taxon>
        <taxon>Culicidae</taxon>
        <taxon>Culicinae</taxon>
        <taxon>Aedini</taxon>
        <taxon>Aedes</taxon>
        <taxon>Stegomyia</taxon>
    </lineage>
</organism>
<name>A0A6I8U2L6_AEDAE</name>
<evidence type="ECO:0000256" key="1">
    <source>
        <dbReference type="SAM" id="SignalP"/>
    </source>
</evidence>
<dbReference type="InParanoid" id="A0A6I8U2L6"/>
<dbReference type="Proteomes" id="UP000008820">
    <property type="component" value="Chromosome 3"/>
</dbReference>
<keyword evidence="3" id="KW-1185">Reference proteome</keyword>